<evidence type="ECO:0000256" key="3">
    <source>
        <dbReference type="ARBA" id="ARBA00023054"/>
    </source>
</evidence>
<comment type="function">
    <text evidence="1">Involved in DNA recombination.</text>
</comment>
<reference evidence="7" key="1">
    <citation type="journal article" date="2014" name="Int. J. Syst. Evol. Microbiol.">
        <title>Complete genome sequence of Corynebacterium casei LMG S-19264T (=DSM 44701T), isolated from a smear-ripened cheese.</title>
        <authorList>
            <consortium name="US DOE Joint Genome Institute (JGI-PGF)"/>
            <person name="Walter F."/>
            <person name="Albersmeier A."/>
            <person name="Kalinowski J."/>
            <person name="Ruckert C."/>
        </authorList>
    </citation>
    <scope>NUCLEOTIDE SEQUENCE</scope>
    <source>
        <strain evidence="7">KCTC 12711</strain>
    </source>
</reference>
<evidence type="ECO:0000256" key="2">
    <source>
        <dbReference type="ARBA" id="ARBA00009840"/>
    </source>
</evidence>
<evidence type="ECO:0000256" key="5">
    <source>
        <dbReference type="SAM" id="Coils"/>
    </source>
</evidence>
<keyword evidence="6" id="KW-1133">Transmembrane helix</keyword>
<evidence type="ECO:0000256" key="4">
    <source>
        <dbReference type="ARBA" id="ARBA00023172"/>
    </source>
</evidence>
<protein>
    <submittedName>
        <fullName evidence="7">DNA recombination protein RmuC</fullName>
    </submittedName>
</protein>
<keyword evidence="6" id="KW-0812">Transmembrane</keyword>
<proteinExistence type="inferred from homology"/>
<evidence type="ECO:0000256" key="6">
    <source>
        <dbReference type="SAM" id="Phobius"/>
    </source>
</evidence>
<reference evidence="7" key="2">
    <citation type="submission" date="2020-09" db="EMBL/GenBank/DDBJ databases">
        <authorList>
            <person name="Sun Q."/>
            <person name="Kim S."/>
        </authorList>
    </citation>
    <scope>NUCLEOTIDE SEQUENCE</scope>
    <source>
        <strain evidence="7">KCTC 12711</strain>
    </source>
</reference>
<gene>
    <name evidence="7" type="primary">rmuC</name>
    <name evidence="7" type="ORF">GCM10008090_31850</name>
</gene>
<accession>A0A918S1R3</accession>
<feature type="transmembrane region" description="Helical" evidence="6">
    <location>
        <begin position="20"/>
        <end position="40"/>
    </location>
</feature>
<dbReference type="EMBL" id="BMXA01000008">
    <property type="protein sequence ID" value="GHA19769.1"/>
    <property type="molecule type" value="Genomic_DNA"/>
</dbReference>
<organism evidence="7 8">
    <name type="scientific">Arenicella chitinivorans</name>
    <dbReference type="NCBI Taxonomy" id="1329800"/>
    <lineage>
        <taxon>Bacteria</taxon>
        <taxon>Pseudomonadati</taxon>
        <taxon>Pseudomonadota</taxon>
        <taxon>Gammaproteobacteria</taxon>
        <taxon>Arenicellales</taxon>
        <taxon>Arenicellaceae</taxon>
        <taxon>Arenicella</taxon>
    </lineage>
</organism>
<dbReference type="PANTHER" id="PTHR30563:SF0">
    <property type="entry name" value="DNA RECOMBINATION PROTEIN RMUC"/>
    <property type="match status" value="1"/>
</dbReference>
<dbReference type="RefSeq" id="WP_189402704.1">
    <property type="nucleotide sequence ID" value="NZ_BMXA01000008.1"/>
</dbReference>
<dbReference type="PANTHER" id="PTHR30563">
    <property type="entry name" value="DNA RECOMBINATION PROTEIN RMUC"/>
    <property type="match status" value="1"/>
</dbReference>
<dbReference type="Proteomes" id="UP000614811">
    <property type="component" value="Unassembled WGS sequence"/>
</dbReference>
<evidence type="ECO:0000313" key="7">
    <source>
        <dbReference type="EMBL" id="GHA19769.1"/>
    </source>
</evidence>
<keyword evidence="4" id="KW-0233">DNA recombination</keyword>
<sequence length="520" mass="58765">MSDTHPFLQRSIEWLSQAISLYWLVGSVLILLVCLLVLALRGKKRASALAELTQTQAISLATQSQKVEHLEFDRQQLADKADKAALEITRLASETAELKSSRDEKVAQLSANEKERLGLREMLENYQRKVARLEADVREQNARMQSEQEKLRELKVQFESQKAQLKNEFKVVSEEIIRERQAMLAEQNKEGVGALLKPLQEQIDGFQRRINQVHDEAVKGNTSLKTEIENVMKMGIQMRDEANNLTSALKGSSQQRGAWGEAQLERTLEMSGLVEHDHYEKQSSFVDDSGRRKQTDYLIKLPGDKCIVIDSKVSLNAYERAFSADEAERDAAMKAHVAAVRGHIMDLASKDYTNLYGVHSPDFILMFMPVEPAYIEALKHDPELFGFGYTRNVVLVSHTTLIPILRTVANLWMLDRSNKEARLLGERAGDIFNSVVLVSERLEKLGKTLNTASTHFNQTVTALSGNQGLQGKVQRFNELSAKANKTMPELEHSHIEFDTSKLTAQRIDAKPDHDNNNNNE</sequence>
<evidence type="ECO:0000256" key="1">
    <source>
        <dbReference type="ARBA" id="ARBA00003416"/>
    </source>
</evidence>
<dbReference type="InterPro" id="IPR003798">
    <property type="entry name" value="DNA_recombination_RmuC"/>
</dbReference>
<dbReference type="Pfam" id="PF02646">
    <property type="entry name" value="RmuC"/>
    <property type="match status" value="1"/>
</dbReference>
<evidence type="ECO:0000313" key="8">
    <source>
        <dbReference type="Proteomes" id="UP000614811"/>
    </source>
</evidence>
<dbReference type="AlphaFoldDB" id="A0A918S1R3"/>
<keyword evidence="6" id="KW-0472">Membrane</keyword>
<name>A0A918S1R3_9GAMM</name>
<dbReference type="GO" id="GO:0006310">
    <property type="term" value="P:DNA recombination"/>
    <property type="evidence" value="ECO:0007669"/>
    <property type="project" value="UniProtKB-KW"/>
</dbReference>
<comment type="similarity">
    <text evidence="2">Belongs to the RmuC family.</text>
</comment>
<comment type="caution">
    <text evidence="7">The sequence shown here is derived from an EMBL/GenBank/DDBJ whole genome shotgun (WGS) entry which is preliminary data.</text>
</comment>
<keyword evidence="3 5" id="KW-0175">Coiled coil</keyword>
<keyword evidence="8" id="KW-1185">Reference proteome</keyword>
<feature type="coiled-coil region" evidence="5">
    <location>
        <begin position="74"/>
        <end position="175"/>
    </location>
</feature>